<sequence length="140" mass="16199">GGEYGNMLIFENNREHRIHLIKNAIMDFKLWKEAMNINLKEEDNPQAVHERERKKKTKEEILREGKVYTCIVDTSWISSNEKKNRNRLDNKDGSKYFQGNSSLDPTNSSLEAEAIALLTAVQQLGRLSYKHVTFQGDCKV</sequence>
<evidence type="ECO:0000256" key="1">
    <source>
        <dbReference type="SAM" id="MobiDB-lite"/>
    </source>
</evidence>
<feature type="compositionally biased region" description="Basic and acidic residues" evidence="1">
    <location>
        <begin position="82"/>
        <end position="94"/>
    </location>
</feature>
<protein>
    <recommendedName>
        <fullName evidence="2">RNase H type-1 domain-containing protein</fullName>
    </recommendedName>
</protein>
<accession>A0ABQ7ZYM8</accession>
<dbReference type="PANTHER" id="PTHR34146">
    <property type="entry name" value="POLYNUCLEOTIDYL TRANSFERASE, RIBONUCLEASE H-LIKE SUPERFAMILY PROTEIN-RELATED"/>
    <property type="match status" value="1"/>
</dbReference>
<evidence type="ECO:0000313" key="4">
    <source>
        <dbReference type="Proteomes" id="UP000824890"/>
    </source>
</evidence>
<feature type="non-terminal residue" evidence="3">
    <location>
        <position position="1"/>
    </location>
</feature>
<dbReference type="EMBL" id="JAGKQM010000014">
    <property type="protein sequence ID" value="KAH0885347.1"/>
    <property type="molecule type" value="Genomic_DNA"/>
</dbReference>
<feature type="region of interest" description="Disordered" evidence="1">
    <location>
        <begin position="82"/>
        <end position="103"/>
    </location>
</feature>
<organism evidence="3 4">
    <name type="scientific">Brassica napus</name>
    <name type="common">Rape</name>
    <dbReference type="NCBI Taxonomy" id="3708"/>
    <lineage>
        <taxon>Eukaryota</taxon>
        <taxon>Viridiplantae</taxon>
        <taxon>Streptophyta</taxon>
        <taxon>Embryophyta</taxon>
        <taxon>Tracheophyta</taxon>
        <taxon>Spermatophyta</taxon>
        <taxon>Magnoliopsida</taxon>
        <taxon>eudicotyledons</taxon>
        <taxon>Gunneridae</taxon>
        <taxon>Pentapetalae</taxon>
        <taxon>rosids</taxon>
        <taxon>malvids</taxon>
        <taxon>Brassicales</taxon>
        <taxon>Brassicaceae</taxon>
        <taxon>Brassiceae</taxon>
        <taxon>Brassica</taxon>
    </lineage>
</organism>
<reference evidence="3 4" key="1">
    <citation type="submission" date="2021-05" db="EMBL/GenBank/DDBJ databases">
        <title>Genome Assembly of Synthetic Allotetraploid Brassica napus Reveals Homoeologous Exchanges between Subgenomes.</title>
        <authorList>
            <person name="Davis J.T."/>
        </authorList>
    </citation>
    <scope>NUCLEOTIDE SEQUENCE [LARGE SCALE GENOMIC DNA]</scope>
    <source>
        <strain evidence="4">cv. Da-Ae</strain>
        <tissue evidence="3">Seedling</tissue>
    </source>
</reference>
<gene>
    <name evidence="3" type="ORF">HID58_061443</name>
</gene>
<evidence type="ECO:0000259" key="2">
    <source>
        <dbReference type="Pfam" id="PF13456"/>
    </source>
</evidence>
<dbReference type="Pfam" id="PF13456">
    <property type="entry name" value="RVT_3"/>
    <property type="match status" value="1"/>
</dbReference>
<dbReference type="InterPro" id="IPR002156">
    <property type="entry name" value="RNaseH_domain"/>
</dbReference>
<evidence type="ECO:0000313" key="3">
    <source>
        <dbReference type="EMBL" id="KAH0885347.1"/>
    </source>
</evidence>
<proteinExistence type="predicted"/>
<feature type="domain" description="RNase H type-1" evidence="2">
    <location>
        <begin position="90"/>
        <end position="139"/>
    </location>
</feature>
<keyword evidence="4" id="KW-1185">Reference proteome</keyword>
<comment type="caution">
    <text evidence="3">The sequence shown here is derived from an EMBL/GenBank/DDBJ whole genome shotgun (WGS) entry which is preliminary data.</text>
</comment>
<dbReference type="Proteomes" id="UP000824890">
    <property type="component" value="Unassembled WGS sequence"/>
</dbReference>
<dbReference type="PANTHER" id="PTHR34146:SF3">
    <property type="entry name" value="POLYNUCLEOTIDYL TRANSFERASE, RIBONUCLEASE H-LIKE SUPERFAMILY PROTEIN"/>
    <property type="match status" value="1"/>
</dbReference>
<name>A0ABQ7ZYM8_BRANA</name>